<evidence type="ECO:0008006" key="3">
    <source>
        <dbReference type="Google" id="ProtNLM"/>
    </source>
</evidence>
<organism evidence="1 2">
    <name type="scientific">Chlorogloeopsis fritschii PCC 6912</name>
    <dbReference type="NCBI Taxonomy" id="211165"/>
    <lineage>
        <taxon>Bacteria</taxon>
        <taxon>Bacillati</taxon>
        <taxon>Cyanobacteriota</taxon>
        <taxon>Cyanophyceae</taxon>
        <taxon>Nostocales</taxon>
        <taxon>Chlorogloeopsidaceae</taxon>
        <taxon>Chlorogloeopsis</taxon>
    </lineage>
</organism>
<dbReference type="STRING" id="211165.GCA_000317285_02731"/>
<comment type="caution">
    <text evidence="1">The sequence shown here is derived from an EMBL/GenBank/DDBJ whole genome shotgun (WGS) entry which is preliminary data.</text>
</comment>
<dbReference type="Proteomes" id="UP000268857">
    <property type="component" value="Unassembled WGS sequence"/>
</dbReference>
<protein>
    <recommendedName>
        <fullName evidence="3">DUF2887 domain-containing protein</fullName>
    </recommendedName>
</protein>
<evidence type="ECO:0000313" key="1">
    <source>
        <dbReference type="EMBL" id="RUR72589.1"/>
    </source>
</evidence>
<dbReference type="Pfam" id="PF11103">
    <property type="entry name" value="DUF2887"/>
    <property type="match status" value="1"/>
</dbReference>
<dbReference type="RefSeq" id="WP_016876464.1">
    <property type="nucleotide sequence ID" value="NZ_AJLN01000077.1"/>
</dbReference>
<dbReference type="InterPro" id="IPR022573">
    <property type="entry name" value="DUF2887"/>
</dbReference>
<dbReference type="EMBL" id="RSCJ01000046">
    <property type="protein sequence ID" value="RUR72589.1"/>
    <property type="molecule type" value="Genomic_DNA"/>
</dbReference>
<name>A0A3S1F7U3_CHLFR</name>
<accession>A0A3S1F7U3</accession>
<reference evidence="1 2" key="1">
    <citation type="journal article" date="2019" name="Genome Biol. Evol.">
        <title>Day and night: Metabolic profiles and evolutionary relationships of six axenic non-marine cyanobacteria.</title>
        <authorList>
            <person name="Will S.E."/>
            <person name="Henke P."/>
            <person name="Boedeker C."/>
            <person name="Huang S."/>
            <person name="Brinkmann H."/>
            <person name="Rohde M."/>
            <person name="Jarek M."/>
            <person name="Friedl T."/>
            <person name="Seufert S."/>
            <person name="Schumacher M."/>
            <person name="Overmann J."/>
            <person name="Neumann-Schaal M."/>
            <person name="Petersen J."/>
        </authorList>
    </citation>
    <scope>NUCLEOTIDE SEQUENCE [LARGE SCALE GENOMIC DNA]</scope>
    <source>
        <strain evidence="1 2">PCC 6912</strain>
    </source>
</reference>
<keyword evidence="2" id="KW-1185">Reference proteome</keyword>
<dbReference type="OrthoDB" id="490936at2"/>
<evidence type="ECO:0000313" key="2">
    <source>
        <dbReference type="Proteomes" id="UP000268857"/>
    </source>
</evidence>
<sequence length="82" mass="9410">MKTDSIFYQLFAEFPSIFFELIGRSPSDTQGYQFRSVEIKQTAFRIDGVFLPPENNPDKTVYFCEVQFQKECGSFSAGTPSF</sequence>
<dbReference type="AlphaFoldDB" id="A0A3S1F7U3"/>
<proteinExistence type="predicted"/>
<gene>
    <name evidence="1" type="ORF">PCC6912_62330</name>
</gene>